<evidence type="ECO:0000313" key="3">
    <source>
        <dbReference type="Proteomes" id="UP000249166"/>
    </source>
</evidence>
<keyword evidence="2" id="KW-0503">Monooxygenase</keyword>
<dbReference type="Gene3D" id="3.30.70.100">
    <property type="match status" value="1"/>
</dbReference>
<dbReference type="AlphaFoldDB" id="A0A328HP18"/>
<dbReference type="GO" id="GO:0004497">
    <property type="term" value="F:monooxygenase activity"/>
    <property type="evidence" value="ECO:0007669"/>
    <property type="project" value="UniProtKB-KW"/>
</dbReference>
<keyword evidence="2" id="KW-0560">Oxidoreductase</keyword>
<comment type="caution">
    <text evidence="2">The sequence shown here is derived from an EMBL/GenBank/DDBJ whole genome shotgun (WGS) entry which is preliminary data.</text>
</comment>
<reference evidence="2 3" key="1">
    <citation type="submission" date="2018-04" db="EMBL/GenBank/DDBJ databases">
        <title>Bacteria isolated from cave deposits of Manipur.</title>
        <authorList>
            <person name="Sahoo D."/>
            <person name="Sarangthem I."/>
            <person name="Nandeibam J."/>
        </authorList>
    </citation>
    <scope>NUCLEOTIDE SEQUENCE [LARGE SCALE GENOMIC DNA]</scope>
    <source>
        <strain evidence="3">mrc11</strain>
    </source>
</reference>
<evidence type="ECO:0000313" key="2">
    <source>
        <dbReference type="EMBL" id="RAM38763.1"/>
    </source>
</evidence>
<dbReference type="Proteomes" id="UP000249166">
    <property type="component" value="Unassembled WGS sequence"/>
</dbReference>
<dbReference type="OrthoDB" id="4304335at2"/>
<sequence length="100" mass="11343">MDVSVYTLGIWLVKPGHEDDFVKAWKDMADRTHQDYPGGRGLLMRDRDVPNRFISTGPWASLEQIEQWRASAAFTEGLASIRDIIEHFEPHTLDEAATTG</sequence>
<dbReference type="InterPro" id="IPR011008">
    <property type="entry name" value="Dimeric_a/b-barrel"/>
</dbReference>
<gene>
    <name evidence="2" type="ORF">DBZ45_03340</name>
</gene>
<dbReference type="Pfam" id="PF03992">
    <property type="entry name" value="ABM"/>
    <property type="match status" value="1"/>
</dbReference>
<protein>
    <submittedName>
        <fullName evidence="2">Antibiotic biosynthesis monooxygenase</fullName>
    </submittedName>
</protein>
<accession>A0A328HP18</accession>
<dbReference type="SUPFAM" id="SSF54909">
    <property type="entry name" value="Dimeric alpha+beta barrel"/>
    <property type="match status" value="1"/>
</dbReference>
<name>A0A328HP18_ARTGO</name>
<evidence type="ECO:0000259" key="1">
    <source>
        <dbReference type="Pfam" id="PF03992"/>
    </source>
</evidence>
<dbReference type="EMBL" id="QLNP01000038">
    <property type="protein sequence ID" value="RAM38763.1"/>
    <property type="molecule type" value="Genomic_DNA"/>
</dbReference>
<proteinExistence type="predicted"/>
<dbReference type="RefSeq" id="WP_111902547.1">
    <property type="nucleotide sequence ID" value="NZ_QLNP01000038.1"/>
</dbReference>
<organism evidence="2 3">
    <name type="scientific">Arthrobacter globiformis</name>
    <dbReference type="NCBI Taxonomy" id="1665"/>
    <lineage>
        <taxon>Bacteria</taxon>
        <taxon>Bacillati</taxon>
        <taxon>Actinomycetota</taxon>
        <taxon>Actinomycetes</taxon>
        <taxon>Micrococcales</taxon>
        <taxon>Micrococcaceae</taxon>
        <taxon>Arthrobacter</taxon>
    </lineage>
</organism>
<dbReference type="InterPro" id="IPR007138">
    <property type="entry name" value="ABM_dom"/>
</dbReference>
<feature type="domain" description="ABM" evidence="1">
    <location>
        <begin position="13"/>
        <end position="76"/>
    </location>
</feature>